<organism evidence="1 3">
    <name type="scientific">Boletus edulis BED1</name>
    <dbReference type="NCBI Taxonomy" id="1328754"/>
    <lineage>
        <taxon>Eukaryota</taxon>
        <taxon>Fungi</taxon>
        <taxon>Dikarya</taxon>
        <taxon>Basidiomycota</taxon>
        <taxon>Agaricomycotina</taxon>
        <taxon>Agaricomycetes</taxon>
        <taxon>Agaricomycetidae</taxon>
        <taxon>Boletales</taxon>
        <taxon>Boletineae</taxon>
        <taxon>Boletaceae</taxon>
        <taxon>Boletoideae</taxon>
        <taxon>Boletus</taxon>
    </lineage>
</organism>
<proteinExistence type="predicted"/>
<evidence type="ECO:0000313" key="1">
    <source>
        <dbReference type="EMBL" id="KAF8415229.1"/>
    </source>
</evidence>
<dbReference type="Gene3D" id="1.25.40.10">
    <property type="entry name" value="Tetratricopeptide repeat domain"/>
    <property type="match status" value="1"/>
</dbReference>
<sequence length="128" mass="14472">HRSANDLTPRNHPSKPSCLNHLGNSFFIHFRRLGEMSDLEDAISRYIDAISLTPFGHPHMPGRLHNLALCFDARFMRLGQLGDLEQSITLYSRVASAPTGPITTRFDASQNWISCARHARHHSLPRAF</sequence>
<evidence type="ECO:0000313" key="3">
    <source>
        <dbReference type="Proteomes" id="UP001194468"/>
    </source>
</evidence>
<dbReference type="EMBL" id="WHUW01000358">
    <property type="protein sequence ID" value="KAF8415229.1"/>
    <property type="molecule type" value="Genomic_DNA"/>
</dbReference>
<name>A0AAD4BAD7_BOLED</name>
<feature type="non-terminal residue" evidence="1">
    <location>
        <position position="1"/>
    </location>
</feature>
<dbReference type="EMBL" id="WHUW01000021">
    <property type="protein sequence ID" value="KAF8436609.1"/>
    <property type="molecule type" value="Genomic_DNA"/>
</dbReference>
<protein>
    <submittedName>
        <fullName evidence="1">Uncharacterized protein</fullName>
    </submittedName>
</protein>
<dbReference type="InterPro" id="IPR011990">
    <property type="entry name" value="TPR-like_helical_dom_sf"/>
</dbReference>
<keyword evidence="3" id="KW-1185">Reference proteome</keyword>
<evidence type="ECO:0000313" key="2">
    <source>
        <dbReference type="EMBL" id="KAF8436609.1"/>
    </source>
</evidence>
<comment type="caution">
    <text evidence="1">The sequence shown here is derived from an EMBL/GenBank/DDBJ whole genome shotgun (WGS) entry which is preliminary data.</text>
</comment>
<reference evidence="1" key="1">
    <citation type="submission" date="2019-10" db="EMBL/GenBank/DDBJ databases">
        <authorList>
            <consortium name="DOE Joint Genome Institute"/>
            <person name="Kuo A."/>
            <person name="Miyauchi S."/>
            <person name="Kiss E."/>
            <person name="Drula E."/>
            <person name="Kohler A."/>
            <person name="Sanchez-Garcia M."/>
            <person name="Andreopoulos B."/>
            <person name="Barry K.W."/>
            <person name="Bonito G."/>
            <person name="Buee M."/>
            <person name="Carver A."/>
            <person name="Chen C."/>
            <person name="Cichocki N."/>
            <person name="Clum A."/>
            <person name="Culley D."/>
            <person name="Crous P.W."/>
            <person name="Fauchery L."/>
            <person name="Girlanda M."/>
            <person name="Hayes R."/>
            <person name="Keri Z."/>
            <person name="LaButti K."/>
            <person name="Lipzen A."/>
            <person name="Lombard V."/>
            <person name="Magnuson J."/>
            <person name="Maillard F."/>
            <person name="Morin E."/>
            <person name="Murat C."/>
            <person name="Nolan M."/>
            <person name="Ohm R."/>
            <person name="Pangilinan J."/>
            <person name="Pereira M."/>
            <person name="Perotto S."/>
            <person name="Peter M."/>
            <person name="Riley R."/>
            <person name="Sitrit Y."/>
            <person name="Stielow B."/>
            <person name="Szollosi G."/>
            <person name="Zifcakova L."/>
            <person name="Stursova M."/>
            <person name="Spatafora J.W."/>
            <person name="Tedersoo L."/>
            <person name="Vaario L.-M."/>
            <person name="Yamada A."/>
            <person name="Yan M."/>
            <person name="Wang P."/>
            <person name="Xu J."/>
            <person name="Bruns T."/>
            <person name="Baldrian P."/>
            <person name="Vilgalys R."/>
            <person name="Henrissat B."/>
            <person name="Grigoriev I.V."/>
            <person name="Hibbett D."/>
            <person name="Nagy L.G."/>
            <person name="Martin F.M."/>
        </authorList>
    </citation>
    <scope>NUCLEOTIDE SEQUENCE</scope>
    <source>
        <strain evidence="1">BED1</strain>
    </source>
</reference>
<feature type="non-terminal residue" evidence="1">
    <location>
        <position position="128"/>
    </location>
</feature>
<reference evidence="1" key="2">
    <citation type="journal article" date="2020" name="Nat. Commun.">
        <title>Large-scale genome sequencing of mycorrhizal fungi provides insights into the early evolution of symbiotic traits.</title>
        <authorList>
            <person name="Miyauchi S."/>
            <person name="Kiss E."/>
            <person name="Kuo A."/>
            <person name="Drula E."/>
            <person name="Kohler A."/>
            <person name="Sanchez-Garcia M."/>
            <person name="Morin E."/>
            <person name="Andreopoulos B."/>
            <person name="Barry K.W."/>
            <person name="Bonito G."/>
            <person name="Buee M."/>
            <person name="Carver A."/>
            <person name="Chen C."/>
            <person name="Cichocki N."/>
            <person name="Clum A."/>
            <person name="Culley D."/>
            <person name="Crous P.W."/>
            <person name="Fauchery L."/>
            <person name="Girlanda M."/>
            <person name="Hayes R.D."/>
            <person name="Keri Z."/>
            <person name="LaButti K."/>
            <person name="Lipzen A."/>
            <person name="Lombard V."/>
            <person name="Magnuson J."/>
            <person name="Maillard F."/>
            <person name="Murat C."/>
            <person name="Nolan M."/>
            <person name="Ohm R.A."/>
            <person name="Pangilinan J."/>
            <person name="Pereira M.F."/>
            <person name="Perotto S."/>
            <person name="Peter M."/>
            <person name="Pfister S."/>
            <person name="Riley R."/>
            <person name="Sitrit Y."/>
            <person name="Stielow J.B."/>
            <person name="Szollosi G."/>
            <person name="Zifcakova L."/>
            <person name="Stursova M."/>
            <person name="Spatafora J.W."/>
            <person name="Tedersoo L."/>
            <person name="Vaario L.M."/>
            <person name="Yamada A."/>
            <person name="Yan M."/>
            <person name="Wang P."/>
            <person name="Xu J."/>
            <person name="Bruns T."/>
            <person name="Baldrian P."/>
            <person name="Vilgalys R."/>
            <person name="Dunand C."/>
            <person name="Henrissat B."/>
            <person name="Grigoriev I.V."/>
            <person name="Hibbett D."/>
            <person name="Nagy L.G."/>
            <person name="Martin F.M."/>
        </authorList>
    </citation>
    <scope>NUCLEOTIDE SEQUENCE</scope>
    <source>
        <strain evidence="1">BED1</strain>
    </source>
</reference>
<gene>
    <name evidence="2" type="ORF">L210DRAFT_3310130</name>
    <name evidence="1" type="ORF">L210DRAFT_3344341</name>
</gene>
<dbReference type="Proteomes" id="UP001194468">
    <property type="component" value="Unassembled WGS sequence"/>
</dbReference>
<accession>A0AAD4BAD7</accession>
<dbReference type="AlphaFoldDB" id="A0AAD4BAD7"/>